<gene>
    <name evidence="1" type="ORF">MS3_00222</name>
</gene>
<proteinExistence type="predicted"/>
<organism evidence="1">
    <name type="scientific">Schistosoma haematobium</name>
    <name type="common">Blood fluke</name>
    <dbReference type="NCBI Taxonomy" id="6185"/>
    <lineage>
        <taxon>Eukaryota</taxon>
        <taxon>Metazoa</taxon>
        <taxon>Spiralia</taxon>
        <taxon>Lophotrochozoa</taxon>
        <taxon>Platyhelminthes</taxon>
        <taxon>Trematoda</taxon>
        <taxon>Digenea</taxon>
        <taxon>Strigeidida</taxon>
        <taxon>Schistosomatoidea</taxon>
        <taxon>Schistosomatidae</taxon>
        <taxon>Schistosoma</taxon>
    </lineage>
</organism>
<sequence>MGYVFLSCLVFCLCLLLRVPISCLFPLHLIYNSTRLSTFLSLCCTHYTPCVNLKQYKYLYKL</sequence>
<name>A0A094ZCV7_SCHHA</name>
<accession>A0A094ZCV7</accession>
<reference evidence="1" key="1">
    <citation type="journal article" date="2012" name="Nat. Genet.">
        <title>Whole-genome sequence of Schistosoma haematobium.</title>
        <authorList>
            <person name="Young N.D."/>
            <person name="Jex A.R."/>
            <person name="Li B."/>
            <person name="Liu S."/>
            <person name="Yang L."/>
            <person name="Xiong Z."/>
            <person name="Li Y."/>
            <person name="Cantacessi C."/>
            <person name="Hall R.S."/>
            <person name="Xu X."/>
            <person name="Chen F."/>
            <person name="Wu X."/>
            <person name="Zerlotini A."/>
            <person name="Oliveira G."/>
            <person name="Hofmann A."/>
            <person name="Zhang G."/>
            <person name="Fang X."/>
            <person name="Kang Y."/>
            <person name="Campbell B.E."/>
            <person name="Loukas A."/>
            <person name="Ranganathan S."/>
            <person name="Rollinson D."/>
            <person name="Rinaldi G."/>
            <person name="Brindley P.J."/>
            <person name="Yang H."/>
            <person name="Wang J."/>
            <person name="Wang J."/>
            <person name="Gasser R.B."/>
        </authorList>
    </citation>
    <scope>NUCLEOTIDE SEQUENCE [LARGE SCALE GENOMIC DNA]</scope>
</reference>
<dbReference type="EMBL" id="KL250492">
    <property type="protein sequence ID" value="KGB32100.1"/>
    <property type="molecule type" value="Genomic_DNA"/>
</dbReference>
<evidence type="ECO:0000313" key="1">
    <source>
        <dbReference type="EMBL" id="KGB32100.1"/>
    </source>
</evidence>
<dbReference type="AlphaFoldDB" id="A0A094ZCV7"/>
<protein>
    <submittedName>
        <fullName evidence="1">Uncharacterized protein</fullName>
    </submittedName>
</protein>